<dbReference type="EMBL" id="QTSX02005805">
    <property type="protein sequence ID" value="KAJ9057330.1"/>
    <property type="molecule type" value="Genomic_DNA"/>
</dbReference>
<reference evidence="1" key="1">
    <citation type="submission" date="2022-04" db="EMBL/GenBank/DDBJ databases">
        <title>Genome of the entomopathogenic fungus Entomophthora muscae.</title>
        <authorList>
            <person name="Elya C."/>
            <person name="Lovett B.R."/>
            <person name="Lee E."/>
            <person name="Macias A.M."/>
            <person name="Hajek A.E."/>
            <person name="De Bivort B.L."/>
            <person name="Kasson M.T."/>
            <person name="De Fine Licht H.H."/>
            <person name="Stajich J.E."/>
        </authorList>
    </citation>
    <scope>NUCLEOTIDE SEQUENCE</scope>
    <source>
        <strain evidence="1">Berkeley</strain>
    </source>
</reference>
<comment type="caution">
    <text evidence="1">The sequence shown here is derived from an EMBL/GenBank/DDBJ whole genome shotgun (WGS) entry which is preliminary data.</text>
</comment>
<evidence type="ECO:0000313" key="2">
    <source>
        <dbReference type="Proteomes" id="UP001165960"/>
    </source>
</evidence>
<organism evidence="1 2">
    <name type="scientific">Entomophthora muscae</name>
    <dbReference type="NCBI Taxonomy" id="34485"/>
    <lineage>
        <taxon>Eukaryota</taxon>
        <taxon>Fungi</taxon>
        <taxon>Fungi incertae sedis</taxon>
        <taxon>Zoopagomycota</taxon>
        <taxon>Entomophthoromycotina</taxon>
        <taxon>Entomophthoromycetes</taxon>
        <taxon>Entomophthorales</taxon>
        <taxon>Entomophthoraceae</taxon>
        <taxon>Entomophthora</taxon>
    </lineage>
</organism>
<name>A0ACC2S4T4_9FUNG</name>
<gene>
    <name evidence="1" type="primary">YRA1_3</name>
    <name evidence="1" type="ORF">DSO57_1023742</name>
</gene>
<protein>
    <submittedName>
        <fullName evidence="1">RNA-binding RNA annealing protein</fullName>
    </submittedName>
</protein>
<accession>A0ACC2S4T4</accession>
<sequence length="305" mass="33539">MSLDDIIAQEKAAKRAARNTPPPKAAKTKKPKQNAGPPRRNSRSDAPPKGQWRHDRFGVDEPSRSNRNGGNNNNRSPPHGRNGKSQNNSNNRGNQREGPLLSRAAREAQGKAGPITTAQLRANSKSNNYNKGHNRDHGRNRPKPAERNRSPERRPEPEPAPQETSVAIKGASGPATILVSNLDPEANTADLRECFGHFGELVEVSLLYDEHSRCSGNAEIKYGKKKEAQAAVDRMHNVVADNRTLIVQLKPDPVPSRSVPPPRQESRAAPAPSTSRNSSGPSRSSNRAHVPEKPYDRPTRRDSRR</sequence>
<evidence type="ECO:0000313" key="1">
    <source>
        <dbReference type="EMBL" id="KAJ9057330.1"/>
    </source>
</evidence>
<proteinExistence type="predicted"/>
<dbReference type="Proteomes" id="UP001165960">
    <property type="component" value="Unassembled WGS sequence"/>
</dbReference>
<keyword evidence="2" id="KW-1185">Reference proteome</keyword>